<dbReference type="Gene3D" id="3.20.20.100">
    <property type="entry name" value="NADP-dependent oxidoreductase domain"/>
    <property type="match status" value="1"/>
</dbReference>
<dbReference type="InterPro" id="IPR018170">
    <property type="entry name" value="Aldo/ket_reductase_CS"/>
</dbReference>
<organism evidence="3 4">
    <name type="scientific">Mycena citricolor</name>
    <dbReference type="NCBI Taxonomy" id="2018698"/>
    <lineage>
        <taxon>Eukaryota</taxon>
        <taxon>Fungi</taxon>
        <taxon>Dikarya</taxon>
        <taxon>Basidiomycota</taxon>
        <taxon>Agaricomycotina</taxon>
        <taxon>Agaricomycetes</taxon>
        <taxon>Agaricomycetidae</taxon>
        <taxon>Agaricales</taxon>
        <taxon>Marasmiineae</taxon>
        <taxon>Mycenaceae</taxon>
        <taxon>Mycena</taxon>
    </lineage>
</organism>
<dbReference type="EMBL" id="CAVNYO010000002">
    <property type="protein sequence ID" value="CAK5261916.1"/>
    <property type="molecule type" value="Genomic_DNA"/>
</dbReference>
<keyword evidence="1" id="KW-0560">Oxidoreductase</keyword>
<dbReference type="Pfam" id="PF00248">
    <property type="entry name" value="Aldo_ket_red"/>
    <property type="match status" value="1"/>
</dbReference>
<dbReference type="PROSITE" id="PS00062">
    <property type="entry name" value="ALDOKETO_REDUCTASE_2"/>
    <property type="match status" value="1"/>
</dbReference>
<dbReference type="SUPFAM" id="SSF51430">
    <property type="entry name" value="NAD(P)-linked oxidoreductase"/>
    <property type="match status" value="1"/>
</dbReference>
<keyword evidence="4" id="KW-1185">Reference proteome</keyword>
<evidence type="ECO:0000313" key="4">
    <source>
        <dbReference type="Proteomes" id="UP001295794"/>
    </source>
</evidence>
<protein>
    <recommendedName>
        <fullName evidence="2">NADP-dependent oxidoreductase domain-containing protein</fullName>
    </recommendedName>
</protein>
<evidence type="ECO:0000259" key="2">
    <source>
        <dbReference type="Pfam" id="PF00248"/>
    </source>
</evidence>
<accession>A0AAD2GR16</accession>
<evidence type="ECO:0000313" key="3">
    <source>
        <dbReference type="EMBL" id="CAK5261916.1"/>
    </source>
</evidence>
<evidence type="ECO:0000256" key="1">
    <source>
        <dbReference type="ARBA" id="ARBA00023002"/>
    </source>
</evidence>
<dbReference type="AlphaFoldDB" id="A0AAD2GR16"/>
<sequence length="400" mass="44963">MTLWSLAPCSSKFAAPLLRTGSFSLRTPKRTGLVTALSSPYRNLSSASMSTPYPGQKSALNVVLGTMSFAAPGTNGARVSDPKEIEEMVDLFLSHGHRELDAARFYGAGTNEQLLGNMDWKAKGVLMETKLFSVPPELGLKHIGDHSPESIRKFCQMSLDALKTDQVEMWYLHGPDHRNSFEDSLRAVNELYKEGKFKRLGISNYTAWEVAEIVGICERHGWVKPTAYEGLYNAIHRAAEPELFPCLRKFGIAFYEYNPRQYDVLAEASSLGVTPAQTVERTLGLASTAAMQLARQVMYRKRYWNDNYFEALAEIKQVGEKHGLTLPEIALRWINHHSLMKREHGDSILIGASRKSHLEQNLVDLEKGPLPEEVVKVLDDMWDTKLKGVCSSYAFDLYKK</sequence>
<dbReference type="PANTHER" id="PTHR43364:SF4">
    <property type="entry name" value="NAD(P)-LINKED OXIDOREDUCTASE SUPERFAMILY PROTEIN"/>
    <property type="match status" value="1"/>
</dbReference>
<reference evidence="3" key="1">
    <citation type="submission" date="2023-11" db="EMBL/GenBank/DDBJ databases">
        <authorList>
            <person name="De Vega J J."/>
            <person name="De Vega J J."/>
        </authorList>
    </citation>
    <scope>NUCLEOTIDE SEQUENCE</scope>
</reference>
<gene>
    <name evidence="3" type="ORF">MYCIT1_LOCUS215</name>
</gene>
<dbReference type="PANTHER" id="PTHR43364">
    <property type="entry name" value="NADH-SPECIFIC METHYLGLYOXAL REDUCTASE-RELATED"/>
    <property type="match status" value="1"/>
</dbReference>
<dbReference type="InterPro" id="IPR023210">
    <property type="entry name" value="NADP_OxRdtase_dom"/>
</dbReference>
<name>A0AAD2GR16_9AGAR</name>
<dbReference type="GO" id="GO:0016491">
    <property type="term" value="F:oxidoreductase activity"/>
    <property type="evidence" value="ECO:0007669"/>
    <property type="project" value="UniProtKB-KW"/>
</dbReference>
<feature type="domain" description="NADP-dependent oxidoreductase" evidence="2">
    <location>
        <begin position="62"/>
        <end position="382"/>
    </location>
</feature>
<dbReference type="InterPro" id="IPR036812">
    <property type="entry name" value="NAD(P)_OxRdtase_dom_sf"/>
</dbReference>
<comment type="caution">
    <text evidence="3">The sequence shown here is derived from an EMBL/GenBank/DDBJ whole genome shotgun (WGS) entry which is preliminary data.</text>
</comment>
<proteinExistence type="predicted"/>
<dbReference type="InterPro" id="IPR050523">
    <property type="entry name" value="AKR_Detox_Biosynth"/>
</dbReference>
<dbReference type="CDD" id="cd19075">
    <property type="entry name" value="AKR_AKR7A1-5"/>
    <property type="match status" value="1"/>
</dbReference>
<dbReference type="Proteomes" id="UP001295794">
    <property type="component" value="Unassembled WGS sequence"/>
</dbReference>